<evidence type="ECO:0000256" key="3">
    <source>
        <dbReference type="ARBA" id="ARBA00022485"/>
    </source>
</evidence>
<evidence type="ECO:0000256" key="15">
    <source>
        <dbReference type="ARBA" id="ARBA00023204"/>
    </source>
</evidence>
<keyword evidence="8 19" id="KW-0227">DNA damage</keyword>
<dbReference type="PANTHER" id="PTHR10887">
    <property type="entry name" value="DNA2/NAM7 HELICASE FAMILY"/>
    <property type="match status" value="1"/>
</dbReference>
<dbReference type="OrthoDB" id="5871723at2759"/>
<evidence type="ECO:0000256" key="16">
    <source>
        <dbReference type="ARBA" id="ARBA00023242"/>
    </source>
</evidence>
<keyword evidence="9 19" id="KW-0378">Hydrolase</keyword>
<dbReference type="CDD" id="cd18808">
    <property type="entry name" value="SF1_C_Upf1"/>
    <property type="match status" value="1"/>
</dbReference>
<evidence type="ECO:0000256" key="1">
    <source>
        <dbReference type="ARBA" id="ARBA00001966"/>
    </source>
</evidence>
<dbReference type="GO" id="GO:0017116">
    <property type="term" value="F:single-stranded DNA helicase activity"/>
    <property type="evidence" value="ECO:0007669"/>
    <property type="project" value="UniProtKB-UniRule"/>
</dbReference>
<accession>A0A0V1HGS4</accession>
<dbReference type="AlphaFoldDB" id="A0A0V1HGS4"/>
<dbReference type="GO" id="GO:0033567">
    <property type="term" value="P:DNA replication, Okazaki fragment processing"/>
    <property type="evidence" value="ECO:0007669"/>
    <property type="project" value="UniProtKB-UniRule"/>
</dbReference>
<comment type="function">
    <text evidence="19">Key enzyme involved in DNA replication and DNA repair. Involved in Okazaki fragments processing by cleaving long flaps that escape FEN1: flaps that are longer than 27 nucleotides are coated by replication protein A complex (RPA), leading to recruit DNA2 which cleaves the flap until it is too short to bind RPA and becomes a substrate for FEN1. Also involved in 5'-end resection of DNA during double-strand break (DSB) repair by mediating the cleavage of 5'-ssDNA.</text>
</comment>
<dbReference type="Pfam" id="PF08696">
    <property type="entry name" value="Dna2"/>
    <property type="match status" value="1"/>
</dbReference>
<dbReference type="InterPro" id="IPR014808">
    <property type="entry name" value="DNA_replication_fac_Dna2_N"/>
</dbReference>
<dbReference type="GO" id="GO:0006281">
    <property type="term" value="P:DNA repair"/>
    <property type="evidence" value="ECO:0007669"/>
    <property type="project" value="UniProtKB-KW"/>
</dbReference>
<keyword evidence="19" id="KW-0158">Chromosome</keyword>
<evidence type="ECO:0000256" key="19">
    <source>
        <dbReference type="RuleBase" id="RU367041"/>
    </source>
</evidence>
<evidence type="ECO:0000256" key="14">
    <source>
        <dbReference type="ARBA" id="ARBA00023125"/>
    </source>
</evidence>
<keyword evidence="11 19" id="KW-0067">ATP-binding</keyword>
<evidence type="ECO:0000259" key="21">
    <source>
        <dbReference type="Pfam" id="PF13086"/>
    </source>
</evidence>
<dbReference type="InterPro" id="IPR047187">
    <property type="entry name" value="SF1_C_Upf1"/>
</dbReference>
<dbReference type="InterPro" id="IPR045055">
    <property type="entry name" value="DNA2/NAM7-like"/>
</dbReference>
<dbReference type="GO" id="GO:0003677">
    <property type="term" value="F:DNA binding"/>
    <property type="evidence" value="ECO:0007669"/>
    <property type="project" value="UniProtKB-UniRule"/>
</dbReference>
<evidence type="ECO:0000256" key="6">
    <source>
        <dbReference type="ARBA" id="ARBA00022723"/>
    </source>
</evidence>
<comment type="catalytic activity">
    <reaction evidence="18 19">
        <text>ATP + H2O = ADP + phosphate + H(+)</text>
        <dbReference type="Rhea" id="RHEA:13065"/>
        <dbReference type="ChEBI" id="CHEBI:15377"/>
        <dbReference type="ChEBI" id="CHEBI:15378"/>
        <dbReference type="ChEBI" id="CHEBI:30616"/>
        <dbReference type="ChEBI" id="CHEBI:43474"/>
        <dbReference type="ChEBI" id="CHEBI:456216"/>
        <dbReference type="EC" id="3.6.4.12"/>
    </reaction>
</comment>
<protein>
    <recommendedName>
        <fullName evidence="19">DNA replication ATP-dependent helicase/nuclease</fullName>
        <ecNumber evidence="19">3.1.-.-</ecNumber>
        <ecNumber evidence="19">3.6.4.12</ecNumber>
    </recommendedName>
</protein>
<dbReference type="GO" id="GO:0051539">
    <property type="term" value="F:4 iron, 4 sulfur cluster binding"/>
    <property type="evidence" value="ECO:0007669"/>
    <property type="project" value="UniProtKB-UniRule"/>
</dbReference>
<evidence type="ECO:0000256" key="13">
    <source>
        <dbReference type="ARBA" id="ARBA00023014"/>
    </source>
</evidence>
<keyword evidence="7 19" id="KW-0547">Nucleotide-binding</keyword>
<dbReference type="Gene3D" id="3.40.50.300">
    <property type="entry name" value="P-loop containing nucleotide triphosphate hydrolases"/>
    <property type="match status" value="3"/>
</dbReference>
<dbReference type="GO" id="GO:0017108">
    <property type="term" value="F:5'-flap endonuclease activity"/>
    <property type="evidence" value="ECO:0007669"/>
    <property type="project" value="UniProtKB-UniRule"/>
</dbReference>
<dbReference type="STRING" id="268475.A0A0V1HGS4"/>
<dbReference type="EC" id="3.1.-.-" evidence="19"/>
<dbReference type="EMBL" id="JYDP01000066">
    <property type="protein sequence ID" value="KRZ09915.1"/>
    <property type="molecule type" value="Genomic_DNA"/>
</dbReference>
<evidence type="ECO:0000256" key="10">
    <source>
        <dbReference type="ARBA" id="ARBA00022806"/>
    </source>
</evidence>
<keyword evidence="17 19" id="KW-0511">Multifunctional enzyme</keyword>
<evidence type="ECO:0000256" key="4">
    <source>
        <dbReference type="ARBA" id="ARBA00022705"/>
    </source>
</evidence>
<keyword evidence="14 19" id="KW-0238">DNA-binding</keyword>
<feature type="domain" description="DNA2/NAM7 helicase helicase" evidence="21">
    <location>
        <begin position="817"/>
        <end position="886"/>
    </location>
</feature>
<dbReference type="GO" id="GO:0046872">
    <property type="term" value="F:metal ion binding"/>
    <property type="evidence" value="ECO:0007669"/>
    <property type="project" value="UniProtKB-UniRule"/>
</dbReference>
<dbReference type="CDD" id="cd18041">
    <property type="entry name" value="DEXXQc_DNA2"/>
    <property type="match status" value="1"/>
</dbReference>
<evidence type="ECO:0000256" key="18">
    <source>
        <dbReference type="ARBA" id="ARBA00047995"/>
    </source>
</evidence>
<feature type="domain" description="DNA2/NAM7 helicase helicase" evidence="21">
    <location>
        <begin position="715"/>
        <end position="810"/>
    </location>
</feature>
<dbReference type="Gene3D" id="3.90.320.10">
    <property type="match status" value="1"/>
</dbReference>
<keyword evidence="4 19" id="KW-0235">DNA replication</keyword>
<dbReference type="Pfam" id="PF13086">
    <property type="entry name" value="AAA_11"/>
    <property type="match status" value="2"/>
</dbReference>
<evidence type="ECO:0000313" key="23">
    <source>
        <dbReference type="EMBL" id="KRZ09915.1"/>
    </source>
</evidence>
<dbReference type="InterPro" id="IPR011604">
    <property type="entry name" value="PDDEXK-like_dom_sf"/>
</dbReference>
<sequence length="1132" mass="129164">MANAISNVIAKLRSTVTLGNDQSRRLFNSANIDALNLKAHYKDFEESIRKKYQRYLFFYGDPVLVSMSGVSNHEVPFRYKALCCTFFGRYLTDLIDSANPSLKDVYAGRYATETKNDSHLIKYAILKKMKRNWLLLYFVDFTMQNPQDLEPFDDSFEEMILRMDDNWNTELDFNLLQEQNSILLRCVDFAGIAKQLWLEEFWSQGLFKEGDHVRAFLPNNLAEMQEFHISNKSGAVVVNPGTILAVNRISGAVFCRRKSVLSEMLKSFDRPMLKTQVGIIAHQMFQDAVKESISDVGMLRKVILKIMNRVDFLQNQYYHDIDPAAVHAELEVPVKATAKFVQKFLSNRSPFPDVTPSTVLDRVLAVEEEMISEKFGIRGSIDMTVEVKVDSEQKSTLMPFELKTGKQSFLGDHAAQVMLYCLLFSNNNQESCKRGLLYYFGGGELQAVDAKMNELHGLLRLRNEITFYLYRFFDDPDTCDFLLPDPLSNVKNCRQCPQLLNCCLTRKNNCQMKQLDGDSPWDAMVEAELCHLSEEELQYVKRWTRWFRMEGAEQRLRGKRNSYIDCDEEEECNVEECSVAMRVQQFSQDSRMLTLAPLSNVNLNRMFSHFDQVLLNGIGERTSSLFATVITVELQQISVQFPRSYRFMHSCDFLVKRVNTKFYYDTAMSSVYKFMANDTIANRKRQLIINLDEPRFRTKLSSTIVQKMKPFCKLLNSEQKNAIVKAMMAEDYLLIKGFPGSGKSSTIAALIQILIANGNSVLVCAYTNSAVDHILLKLKAHTTDILRLGPLFSVHSDIRQFTPEAIFGNQPQLDLIVRILSSTMLVGCTCTTAALHPLLKKRKFDICIVDEATLATEASTLGPLLAAHKFVLVGDPLQLRPLVQSERPRKEGMDISLFSKLEQKYPNAVVTLKRQYRMNREICLLSNQMFYNGELIVANDEVGDAFLNVAVSDDVAEEPWMRRCLSSVPEHAVVFLDTSNCKNNSATRDGTANVENKFELDLVVKLCQTFSKSGLDDDQIGVMSIYRTQAKSIRRSLKSSGSIGVEVNTVDQYQGKDKDVIIISFVWTKELKQKQNATCPLLKDVRRVNVALTRARKKLILIGHYEDLRADHSIFETLHNILSESQIFPLVL</sequence>
<keyword evidence="13 19" id="KW-0411">Iron-sulfur</keyword>
<evidence type="ECO:0000256" key="7">
    <source>
        <dbReference type="ARBA" id="ARBA00022741"/>
    </source>
</evidence>
<evidence type="ECO:0000256" key="2">
    <source>
        <dbReference type="ARBA" id="ARBA00007913"/>
    </source>
</evidence>
<dbReference type="GO" id="GO:0005694">
    <property type="term" value="C:chromosome"/>
    <property type="evidence" value="ECO:0007669"/>
    <property type="project" value="UniProtKB-SubCell"/>
</dbReference>
<dbReference type="GO" id="GO:0005634">
    <property type="term" value="C:nucleus"/>
    <property type="evidence" value="ECO:0007669"/>
    <property type="project" value="UniProtKB-SubCell"/>
</dbReference>
<proteinExistence type="inferred from homology"/>
<evidence type="ECO:0000313" key="24">
    <source>
        <dbReference type="Proteomes" id="UP000055024"/>
    </source>
</evidence>
<evidence type="ECO:0000256" key="11">
    <source>
        <dbReference type="ARBA" id="ARBA00022840"/>
    </source>
</evidence>
<keyword evidence="3 19" id="KW-0004">4Fe-4S</keyword>
<keyword evidence="15 19" id="KW-0234">DNA repair</keyword>
<dbReference type="EC" id="3.6.4.12" evidence="19"/>
<comment type="caution">
    <text evidence="23">The sequence shown here is derived from an EMBL/GenBank/DDBJ whole genome shotgun (WGS) entry which is preliminary data.</text>
</comment>
<dbReference type="SUPFAM" id="SSF52540">
    <property type="entry name" value="P-loop containing nucleoside triphosphate hydrolases"/>
    <property type="match status" value="1"/>
</dbReference>
<dbReference type="PANTHER" id="PTHR10887:SF433">
    <property type="entry name" value="DNA REPLICATION ATP-DEPENDENT HELICASE_NUCLEASE DNA2"/>
    <property type="match status" value="1"/>
</dbReference>
<dbReference type="Proteomes" id="UP000055024">
    <property type="component" value="Unassembled WGS sequence"/>
</dbReference>
<evidence type="ECO:0000256" key="12">
    <source>
        <dbReference type="ARBA" id="ARBA00023004"/>
    </source>
</evidence>
<dbReference type="InterPro" id="IPR026851">
    <property type="entry name" value="Dna2/JHS1_DEXXQ-box"/>
</dbReference>
<gene>
    <name evidence="23" type="primary">DNA2</name>
    <name evidence="23" type="ORF">T11_6</name>
</gene>
<keyword evidence="12 19" id="KW-0408">Iron</keyword>
<comment type="similarity">
    <text evidence="2 19">Belongs to the DNA2/NAM7 helicase family.</text>
</comment>
<dbReference type="GO" id="GO:0071932">
    <property type="term" value="P:replication fork reversal"/>
    <property type="evidence" value="ECO:0007669"/>
    <property type="project" value="TreeGrafter"/>
</dbReference>
<evidence type="ECO:0000259" key="20">
    <source>
        <dbReference type="Pfam" id="PF08696"/>
    </source>
</evidence>
<evidence type="ECO:0000259" key="22">
    <source>
        <dbReference type="Pfam" id="PF13087"/>
    </source>
</evidence>
<dbReference type="InterPro" id="IPR041679">
    <property type="entry name" value="DNA2/NAM7-like_C"/>
</dbReference>
<feature type="domain" description="DNA replication factor Dna2 N-terminal" evidence="20">
    <location>
        <begin position="194"/>
        <end position="387"/>
    </location>
</feature>
<dbReference type="GO" id="GO:0005524">
    <property type="term" value="F:ATP binding"/>
    <property type="evidence" value="ECO:0007669"/>
    <property type="project" value="UniProtKB-UniRule"/>
</dbReference>
<dbReference type="InterPro" id="IPR027417">
    <property type="entry name" value="P-loop_NTPase"/>
</dbReference>
<feature type="domain" description="DNA2/NAM7 helicase-like C-terminal" evidence="22">
    <location>
        <begin position="893"/>
        <end position="1105"/>
    </location>
</feature>
<keyword evidence="5 19" id="KW-0540">Nuclease</keyword>
<evidence type="ECO:0000256" key="9">
    <source>
        <dbReference type="ARBA" id="ARBA00022801"/>
    </source>
</evidence>
<organism evidence="23 24">
    <name type="scientific">Trichinella zimbabwensis</name>
    <dbReference type="NCBI Taxonomy" id="268475"/>
    <lineage>
        <taxon>Eukaryota</taxon>
        <taxon>Metazoa</taxon>
        <taxon>Ecdysozoa</taxon>
        <taxon>Nematoda</taxon>
        <taxon>Enoplea</taxon>
        <taxon>Dorylaimia</taxon>
        <taxon>Trichinellida</taxon>
        <taxon>Trichinellidae</taxon>
        <taxon>Trichinella</taxon>
    </lineage>
</organism>
<dbReference type="Pfam" id="PF13087">
    <property type="entry name" value="AAA_12"/>
    <property type="match status" value="1"/>
</dbReference>
<evidence type="ECO:0000256" key="5">
    <source>
        <dbReference type="ARBA" id="ARBA00022722"/>
    </source>
</evidence>
<keyword evidence="16 19" id="KW-0539">Nucleus</keyword>
<evidence type="ECO:0000256" key="17">
    <source>
        <dbReference type="ARBA" id="ARBA00023268"/>
    </source>
</evidence>
<dbReference type="GO" id="GO:0005737">
    <property type="term" value="C:cytoplasm"/>
    <property type="evidence" value="ECO:0007669"/>
    <property type="project" value="TreeGrafter"/>
</dbReference>
<dbReference type="InterPro" id="IPR041677">
    <property type="entry name" value="DNA2/NAM7_AAA_11"/>
</dbReference>
<comment type="cofactor">
    <cofactor evidence="1">
        <name>[4Fe-4S] cluster</name>
        <dbReference type="ChEBI" id="CHEBI:49883"/>
    </cofactor>
</comment>
<keyword evidence="6 19" id="KW-0479">Metal-binding</keyword>
<name>A0A0V1HGS4_9BILA</name>
<keyword evidence="10 19" id="KW-0347">Helicase</keyword>
<evidence type="ECO:0000256" key="8">
    <source>
        <dbReference type="ARBA" id="ARBA00022763"/>
    </source>
</evidence>
<comment type="subcellular location">
    <subcellularLocation>
        <location evidence="19">Nucleus</location>
    </subcellularLocation>
    <subcellularLocation>
        <location evidence="19">Chromosome</location>
    </subcellularLocation>
</comment>
<reference evidence="23 24" key="1">
    <citation type="submission" date="2015-01" db="EMBL/GenBank/DDBJ databases">
        <title>Evolution of Trichinella species and genotypes.</title>
        <authorList>
            <person name="Korhonen P.K."/>
            <person name="Edoardo P."/>
            <person name="Giuseppe L.R."/>
            <person name="Gasser R.B."/>
        </authorList>
    </citation>
    <scope>NUCLEOTIDE SEQUENCE [LARGE SCALE GENOMIC DNA]</scope>
    <source>
        <strain evidence="23">ISS1029</strain>
    </source>
</reference>
<keyword evidence="24" id="KW-1185">Reference proteome</keyword>